<dbReference type="Pfam" id="PF06911">
    <property type="entry name" value="Senescence"/>
    <property type="match status" value="1"/>
</dbReference>
<dbReference type="GO" id="GO:0051301">
    <property type="term" value="P:cell division"/>
    <property type="evidence" value="ECO:0007669"/>
    <property type="project" value="TreeGrafter"/>
</dbReference>
<dbReference type="EMBL" id="HF935497">
    <property type="protein sequence ID" value="CCX30887.1"/>
    <property type="molecule type" value="Genomic_DNA"/>
</dbReference>
<proteinExistence type="predicted"/>
<dbReference type="OrthoDB" id="20821at2759"/>
<dbReference type="STRING" id="1076935.U4LH94"/>
<dbReference type="InterPro" id="IPR009686">
    <property type="entry name" value="Senescence/spartin_C"/>
</dbReference>
<sequence length="511" mass="54660">MTLREQVLFSFPSIALAQPHSAASVGYLVLSKTASCPELLRVQHTPDNTTSAHSTDCIVYREQKLQKVSPREYTLETEFGELTITFPELHHLIPQDDARIEIDNEVKKGITWEMIVRDFEKDINDWVTFEKNSYSLISSPFSGETSKGGKGQADYMNAIQGPSYNGGSSSSWHDNVPYDPRDFNGGSSTGYPDEKKNGGRLVLVDEDNGREIGETPMTAIDIIPGSHDPVEITFPSEQHPNDPITVRPAPPDYLRYSQDPRYASSSLVQSASFISHLIITAADVVSNAMTSSAHSYTQKSAPTSKPTTFQPSTIKNFQKVATLTSTAAALTSTAAGKVHSFARNVGATLHKEKDPATRGKPGIIHTGFIAFSAVADAAEDAAKSLLGAGSVAATRVVEHRYGSQAGGLARDVTQGVRNVGLVYIDASGVSRRAVLKGVAKGMIIGKTPDGRGVQVPMDQIDSTYDGRSIRSGSDSPPRYTPSSSAGGPSNYDGKYGGGDSVYGGNGKGSYN</sequence>
<evidence type="ECO:0000259" key="2">
    <source>
        <dbReference type="Pfam" id="PF06911"/>
    </source>
</evidence>
<name>U4LH94_PYROM</name>
<evidence type="ECO:0000313" key="4">
    <source>
        <dbReference type="Proteomes" id="UP000018144"/>
    </source>
</evidence>
<dbReference type="InterPro" id="IPR045036">
    <property type="entry name" value="Spartin-like"/>
</dbReference>
<organism evidence="3 4">
    <name type="scientific">Pyronema omphalodes (strain CBS 100304)</name>
    <name type="common">Pyronema confluens</name>
    <dbReference type="NCBI Taxonomy" id="1076935"/>
    <lineage>
        <taxon>Eukaryota</taxon>
        <taxon>Fungi</taxon>
        <taxon>Dikarya</taxon>
        <taxon>Ascomycota</taxon>
        <taxon>Pezizomycotina</taxon>
        <taxon>Pezizomycetes</taxon>
        <taxon>Pezizales</taxon>
        <taxon>Pyronemataceae</taxon>
        <taxon>Pyronema</taxon>
    </lineage>
</organism>
<dbReference type="AlphaFoldDB" id="U4LH94"/>
<feature type="domain" description="Senescence" evidence="2">
    <location>
        <begin position="265"/>
        <end position="440"/>
    </location>
</feature>
<protein>
    <recommendedName>
        <fullName evidence="2">Senescence domain-containing protein</fullName>
    </recommendedName>
</protein>
<reference evidence="3 4" key="1">
    <citation type="journal article" date="2013" name="PLoS Genet.">
        <title>The genome and development-dependent transcriptomes of Pyronema confluens: a window into fungal evolution.</title>
        <authorList>
            <person name="Traeger S."/>
            <person name="Altegoer F."/>
            <person name="Freitag M."/>
            <person name="Gabaldon T."/>
            <person name="Kempken F."/>
            <person name="Kumar A."/>
            <person name="Marcet-Houben M."/>
            <person name="Poggeler S."/>
            <person name="Stajich J.E."/>
            <person name="Nowrousian M."/>
        </authorList>
    </citation>
    <scope>NUCLEOTIDE SEQUENCE [LARGE SCALE GENOMIC DNA]</scope>
    <source>
        <strain evidence="4">CBS 100304</strain>
        <tissue evidence="3">Vegetative mycelium</tissue>
    </source>
</reference>
<evidence type="ECO:0000313" key="3">
    <source>
        <dbReference type="EMBL" id="CCX30887.1"/>
    </source>
</evidence>
<gene>
    <name evidence="3" type="ORF">PCON_09488</name>
</gene>
<dbReference type="Proteomes" id="UP000018144">
    <property type="component" value="Unassembled WGS sequence"/>
</dbReference>
<keyword evidence="4" id="KW-1185">Reference proteome</keyword>
<dbReference type="OMA" id="TIRPADY"/>
<feature type="compositionally biased region" description="Polar residues" evidence="1">
    <location>
        <begin position="160"/>
        <end position="173"/>
    </location>
</feature>
<accession>U4LH94</accession>
<dbReference type="PANTHER" id="PTHR21068:SF43">
    <property type="entry name" value="SPARTIN"/>
    <property type="match status" value="1"/>
</dbReference>
<feature type="compositionally biased region" description="Gly residues" evidence="1">
    <location>
        <begin position="494"/>
        <end position="511"/>
    </location>
</feature>
<dbReference type="PANTHER" id="PTHR21068">
    <property type="entry name" value="SPARTIN"/>
    <property type="match status" value="1"/>
</dbReference>
<feature type="region of interest" description="Disordered" evidence="1">
    <location>
        <begin position="463"/>
        <end position="511"/>
    </location>
</feature>
<feature type="region of interest" description="Disordered" evidence="1">
    <location>
        <begin position="142"/>
        <end position="198"/>
    </location>
</feature>
<feature type="compositionally biased region" description="Polar residues" evidence="1">
    <location>
        <begin position="470"/>
        <end position="487"/>
    </location>
</feature>
<dbReference type="eggNOG" id="ENOG502S3WR">
    <property type="taxonomic scope" value="Eukaryota"/>
</dbReference>
<evidence type="ECO:0000256" key="1">
    <source>
        <dbReference type="SAM" id="MobiDB-lite"/>
    </source>
</evidence>
<dbReference type="GO" id="GO:0005886">
    <property type="term" value="C:plasma membrane"/>
    <property type="evidence" value="ECO:0007669"/>
    <property type="project" value="TreeGrafter"/>
</dbReference>